<dbReference type="InterPro" id="IPR043148">
    <property type="entry name" value="TagF_C"/>
</dbReference>
<evidence type="ECO:0000313" key="3">
    <source>
        <dbReference type="Proteomes" id="UP000254958"/>
    </source>
</evidence>
<gene>
    <name evidence="2" type="ORF">C7453_101362</name>
    <name evidence="1" type="ORF">HLH32_01795</name>
</gene>
<reference evidence="2 3" key="1">
    <citation type="submission" date="2018-07" db="EMBL/GenBank/DDBJ databases">
        <title>Genomic Encyclopedia of Type Strains, Phase IV (KMG-IV): sequencing the most valuable type-strain genomes for metagenomic binning, comparative biology and taxonomic classification.</title>
        <authorList>
            <person name="Goeker M."/>
        </authorList>
    </citation>
    <scope>NUCLEOTIDE SEQUENCE [LARGE SCALE GENOMIC DNA]</scope>
    <source>
        <strain evidence="2 3">DSM 5603</strain>
    </source>
</reference>
<dbReference type="Gene3D" id="3.40.50.12580">
    <property type="match status" value="1"/>
</dbReference>
<organism evidence="2 3">
    <name type="scientific">Gluconacetobacter liquefaciens</name>
    <name type="common">Acetobacter liquefaciens</name>
    <dbReference type="NCBI Taxonomy" id="89584"/>
    <lineage>
        <taxon>Bacteria</taxon>
        <taxon>Pseudomonadati</taxon>
        <taxon>Pseudomonadota</taxon>
        <taxon>Alphaproteobacteria</taxon>
        <taxon>Acetobacterales</taxon>
        <taxon>Acetobacteraceae</taxon>
        <taxon>Gluconacetobacter</taxon>
    </lineage>
</organism>
<dbReference type="OrthoDB" id="8437129at2"/>
<accession>A0A370G9V3</accession>
<dbReference type="Proteomes" id="UP000254958">
    <property type="component" value="Unassembled WGS sequence"/>
</dbReference>
<evidence type="ECO:0000313" key="2">
    <source>
        <dbReference type="EMBL" id="RDI40568.1"/>
    </source>
</evidence>
<dbReference type="Proteomes" id="UP000562982">
    <property type="component" value="Unassembled WGS sequence"/>
</dbReference>
<evidence type="ECO:0000313" key="1">
    <source>
        <dbReference type="EMBL" id="MBB2185138.1"/>
    </source>
</evidence>
<keyword evidence="3" id="KW-1185">Reference proteome</keyword>
<dbReference type="EMBL" id="QQAW01000001">
    <property type="protein sequence ID" value="RDI40568.1"/>
    <property type="molecule type" value="Genomic_DNA"/>
</dbReference>
<name>A0A370G9V3_GLULI</name>
<proteinExistence type="predicted"/>
<dbReference type="AlphaFoldDB" id="A0A370G9V3"/>
<dbReference type="SUPFAM" id="SSF53756">
    <property type="entry name" value="UDP-Glycosyltransferase/glycogen phosphorylase"/>
    <property type="match status" value="1"/>
</dbReference>
<dbReference type="RefSeq" id="WP_114725482.1">
    <property type="nucleotide sequence ID" value="NZ_BJMI01000004.1"/>
</dbReference>
<reference evidence="1 4" key="2">
    <citation type="submission" date="2020-04" db="EMBL/GenBank/DDBJ databases">
        <title>Description of novel Gluconacetobacter.</title>
        <authorList>
            <person name="Sombolestani A."/>
        </authorList>
    </citation>
    <scope>NUCLEOTIDE SEQUENCE [LARGE SCALE GENOMIC DNA]</scope>
    <source>
        <strain evidence="1 4">LMG 1382</strain>
    </source>
</reference>
<evidence type="ECO:0000313" key="4">
    <source>
        <dbReference type="Proteomes" id="UP000562982"/>
    </source>
</evidence>
<dbReference type="EMBL" id="JABEQI010000001">
    <property type="protein sequence ID" value="MBB2185138.1"/>
    <property type="molecule type" value="Genomic_DNA"/>
</dbReference>
<protein>
    <recommendedName>
        <fullName evidence="5">CDP-glycerol glycerophosphotransferase (TagB/SpsB family)</fullName>
    </recommendedName>
</protein>
<comment type="caution">
    <text evidence="2">The sequence shown here is derived from an EMBL/GenBank/DDBJ whole genome shotgun (WGS) entry which is preliminary data.</text>
</comment>
<evidence type="ECO:0008006" key="5">
    <source>
        <dbReference type="Google" id="ProtNLM"/>
    </source>
</evidence>
<sequence>MKIGFLFNHDALHQIPHTAPIIAELVASGADVSVFTSSPAQESRARDFIPAGLPVRFVRLATSRAADIMNIMALGVIPFRRLAILRKNSPFFRDLDALVVPETTSTRLKRQPGLGDLKLIYLPHGAGDRSVGFHEVTRLFDFVLLSGNKVRDRMLRSALISPENHAVVGYPKFDTVDFEHAPRIFGNDRPTVLYNPHFDPLLSSWGKMGEEVLEYFAGQDRFNLIFAPHVMLFKRRLHASLEHRRMRLRKAIPCRFLDAPHIHVDIGSTLSTDMTYTRAADIYLGDVSSQVYEWIYKPRPCIFINSHDAAWKANPDYAHWSLGEVIDDVSGLPGALARAVAGNGGFAGLQSKAFRETFSMSGVPSSRRAADAIRQFLGAAPPAACPSDAPMLQKAL</sequence>